<dbReference type="GO" id="GO:0003723">
    <property type="term" value="F:RNA binding"/>
    <property type="evidence" value="ECO:0007669"/>
    <property type="project" value="UniProtKB-UniRule"/>
</dbReference>
<evidence type="ECO:0000256" key="2">
    <source>
        <dbReference type="PROSITE-ProRule" id="PRU00176"/>
    </source>
</evidence>
<keyword evidence="9" id="KW-1267">Proteomics identification</keyword>
<evidence type="ECO:0007829" key="9">
    <source>
        <dbReference type="PeptideAtlas" id="C0PIH9"/>
    </source>
</evidence>
<dbReference type="AlphaFoldDB" id="C0PIH9"/>
<protein>
    <submittedName>
        <fullName evidence="6">Putative RNA-binding protein ARP1</fullName>
    </submittedName>
</protein>
<feature type="region of interest" description="Disordered" evidence="3">
    <location>
        <begin position="1"/>
        <end position="25"/>
    </location>
</feature>
<keyword evidence="8" id="KW-1185">Reference proteome</keyword>
<dbReference type="eggNOG" id="KOG0149">
    <property type="taxonomic scope" value="Eukaryota"/>
</dbReference>
<dbReference type="InterPro" id="IPR012677">
    <property type="entry name" value="Nucleotide-bd_a/b_plait_sf"/>
</dbReference>
<dbReference type="PaxDb" id="4577-GRMZM2G073700_P01"/>
<dbReference type="PANTHER" id="PTHR11176">
    <property type="entry name" value="BOULE-RELATED"/>
    <property type="match status" value="1"/>
</dbReference>
<feature type="domain" description="RRM" evidence="4">
    <location>
        <begin position="30"/>
        <end position="107"/>
    </location>
</feature>
<dbReference type="PROSITE" id="PS50102">
    <property type="entry name" value="RRM"/>
    <property type="match status" value="1"/>
</dbReference>
<feature type="region of interest" description="Disordered" evidence="3">
    <location>
        <begin position="291"/>
        <end position="332"/>
    </location>
</feature>
<dbReference type="GeneID" id="100280521"/>
<dbReference type="PANTHER" id="PTHR11176:SF54">
    <property type="entry name" value="RRM DOMAIN-CONTAINING PROTEIN"/>
    <property type="match status" value="1"/>
</dbReference>
<evidence type="ECO:0000313" key="6">
    <source>
        <dbReference type="EMBL" id="AQK83279.1"/>
    </source>
</evidence>
<dbReference type="EMBL" id="CM000782">
    <property type="protein sequence ID" value="AQK83279.1"/>
    <property type="molecule type" value="Genomic_DNA"/>
</dbReference>
<dbReference type="Pfam" id="PF00076">
    <property type="entry name" value="RRM_1"/>
    <property type="match status" value="1"/>
</dbReference>
<dbReference type="EMBL" id="BT068098">
    <property type="protein sequence ID" value="ACN34995.1"/>
    <property type="molecule type" value="mRNA"/>
</dbReference>
<dbReference type="Gramene" id="Zm00001eb279420_T006">
    <property type="protein sequence ID" value="Zm00001eb279420_P006"/>
    <property type="gene ID" value="Zm00001eb279420"/>
</dbReference>
<dbReference type="OrthoDB" id="439808at2759"/>
<evidence type="ECO:0000256" key="1">
    <source>
        <dbReference type="ARBA" id="ARBA00022884"/>
    </source>
</evidence>
<accession>C0PIH9</accession>
<dbReference type="SUPFAM" id="SSF54928">
    <property type="entry name" value="RNA-binding domain, RBD"/>
    <property type="match status" value="1"/>
</dbReference>
<feature type="compositionally biased region" description="Low complexity" evidence="3">
    <location>
        <begin position="310"/>
        <end position="325"/>
    </location>
</feature>
<dbReference type="RefSeq" id="NP_001169821.1">
    <property type="nucleotide sequence ID" value="NM_001176350.1"/>
</dbReference>
<keyword evidence="1 2" id="KW-0694">RNA-binding</keyword>
<evidence type="ECO:0000256" key="3">
    <source>
        <dbReference type="SAM" id="MobiDB-lite"/>
    </source>
</evidence>
<feature type="compositionally biased region" description="Low complexity" evidence="3">
    <location>
        <begin position="1"/>
        <end position="20"/>
    </location>
</feature>
<proteinExistence type="evidence at protein level"/>
<reference evidence="7" key="5">
    <citation type="submission" date="2021-05" db="UniProtKB">
        <authorList>
            <consortium name="EnsemblPlants"/>
        </authorList>
    </citation>
    <scope>IDENTIFICATION</scope>
    <source>
        <strain evidence="7">cv. B73</strain>
    </source>
</reference>
<reference evidence="7" key="4">
    <citation type="submission" date="2019-07" db="EMBL/GenBank/DDBJ databases">
        <authorList>
            <person name="Seetharam A."/>
            <person name="Woodhouse M."/>
            <person name="Cannon E."/>
        </authorList>
    </citation>
    <scope>NUCLEOTIDE SEQUENCE [LARGE SCALE GENOMIC DNA]</scope>
    <source>
        <strain evidence="7">cv. B73</strain>
    </source>
</reference>
<sequence length="332" mass="35092">MAAAPAASSSTSGSPAAGGPRSRFGDTTLTKVFVGGLAWETPSEGLRQHFERYGDILEAVVITDRLTGRSKGYGFVTFREPEAARRAVQDPNPTIAGRRANCNIASLGPPRPTQPGVAGRGGPYTVGPHHLQVPQFVPRAPASPLQMMVPQQQQQHGGAPAAAIYPSPQFGYCWYPPDFQYQQALASPQALQNYYAQLYGLTTSPSAAAAPYHHQYLGYMAPPPPTPRMILPPPPPLAAQQVTAVQPLVQHPPPPAQQVTVQPLLQHPPPQIHAPFFPAPSLPQHNFRLHPPPQAMAVLPPNTTAGGSLPPADQAAAPAARATNASSTRPGA</sequence>
<dbReference type="ExpressionAtlas" id="C0PIH9">
    <property type="expression patterns" value="baseline and differential"/>
</dbReference>
<dbReference type="InterPro" id="IPR000504">
    <property type="entry name" value="RRM_dom"/>
</dbReference>
<dbReference type="Proteomes" id="UP000007305">
    <property type="component" value="Chromosome 6"/>
</dbReference>
<dbReference type="SMART" id="SM00360">
    <property type="entry name" value="RRM"/>
    <property type="match status" value="1"/>
</dbReference>
<evidence type="ECO:0000259" key="4">
    <source>
        <dbReference type="PROSITE" id="PS50102"/>
    </source>
</evidence>
<evidence type="ECO:0000313" key="5">
    <source>
        <dbReference type="EMBL" id="ACN34995.1"/>
    </source>
</evidence>
<dbReference type="SMR" id="C0PIH9"/>
<dbReference type="STRING" id="4577.C0PIH9"/>
<reference evidence="6" key="3">
    <citation type="submission" date="2015-12" db="EMBL/GenBank/DDBJ databases">
        <title>Update maize B73 reference genome by single molecule sequencing technologies.</title>
        <authorList>
            <consortium name="Maize Genome Sequencing Project"/>
            <person name="Ware D."/>
        </authorList>
    </citation>
    <scope>NUCLEOTIDE SEQUENCE</scope>
    <source>
        <tissue evidence="6">Seedling</tissue>
    </source>
</reference>
<gene>
    <name evidence="7" type="primary">LOC100280521</name>
    <name evidence="6" type="ORF">ZEAMMB73_Zm00001d037209</name>
</gene>
<dbReference type="Gene3D" id="3.30.70.330">
    <property type="match status" value="1"/>
</dbReference>
<name>C0PIH9_MAIZE</name>
<evidence type="ECO:0000313" key="7">
    <source>
        <dbReference type="EnsemblPlants" id="Zm00001eb279420_P006"/>
    </source>
</evidence>
<dbReference type="KEGG" id="zma:100280521"/>
<reference evidence="5" key="1">
    <citation type="journal article" date="2009" name="PLoS Genet.">
        <title>Sequencing, mapping, and analysis of 27,455 maize full-length cDNAs.</title>
        <authorList>
            <person name="Soderlund C."/>
            <person name="Descour A."/>
            <person name="Kudrna D."/>
            <person name="Bomhoff M."/>
            <person name="Boyd L."/>
            <person name="Currie J."/>
            <person name="Angelova A."/>
            <person name="Collura K."/>
            <person name="Wissotski M."/>
            <person name="Ashley E."/>
            <person name="Morrow D."/>
            <person name="Fernandes J."/>
            <person name="Walbot V."/>
            <person name="Yu Y."/>
        </authorList>
    </citation>
    <scope>NUCLEOTIDE SEQUENCE</scope>
    <source>
        <strain evidence="5">B73</strain>
    </source>
</reference>
<dbReference type="InterPro" id="IPR035979">
    <property type="entry name" value="RBD_domain_sf"/>
</dbReference>
<dbReference type="HOGENOM" id="CLU_048669_0_2_1"/>
<reference evidence="8" key="2">
    <citation type="journal article" date="2009" name="Science">
        <title>The B73 maize genome: complexity, diversity, and dynamics.</title>
        <authorList>
            <person name="Schnable P.S."/>
            <person name="Ware D."/>
            <person name="Fulton R.S."/>
            <person name="Stein J.C."/>
            <person name="Wei F."/>
            <person name="Pasternak S."/>
            <person name="Liang C."/>
            <person name="Zhang J."/>
            <person name="Fulton L."/>
            <person name="Graves T.A."/>
            <person name="Minx P."/>
            <person name="Reily A.D."/>
            <person name="Courtney L."/>
            <person name="Kruchowski S.S."/>
            <person name="Tomlinson C."/>
            <person name="Strong C."/>
            <person name="Delehaunty K."/>
            <person name="Fronick C."/>
            <person name="Courtney B."/>
            <person name="Rock S.M."/>
            <person name="Belter E."/>
            <person name="Du F."/>
            <person name="Kim K."/>
            <person name="Abbott R.M."/>
            <person name="Cotton M."/>
            <person name="Levy A."/>
            <person name="Marchetto P."/>
            <person name="Ochoa K."/>
            <person name="Jackson S.M."/>
            <person name="Gillam B."/>
            <person name="Chen W."/>
            <person name="Yan L."/>
            <person name="Higginbotham J."/>
            <person name="Cardenas M."/>
            <person name="Waligorski J."/>
            <person name="Applebaum E."/>
            <person name="Phelps L."/>
            <person name="Falcone J."/>
            <person name="Kanchi K."/>
            <person name="Thane T."/>
            <person name="Scimone A."/>
            <person name="Thane N."/>
            <person name="Henke J."/>
            <person name="Wang T."/>
            <person name="Ruppert J."/>
            <person name="Shah N."/>
            <person name="Rotter K."/>
            <person name="Hodges J."/>
            <person name="Ingenthron E."/>
            <person name="Cordes M."/>
            <person name="Kohlberg S."/>
            <person name="Sgro J."/>
            <person name="Delgado B."/>
            <person name="Mead K."/>
            <person name="Chinwalla A."/>
            <person name="Leonard S."/>
            <person name="Crouse K."/>
            <person name="Collura K."/>
            <person name="Kudrna D."/>
            <person name="Currie J."/>
            <person name="He R."/>
            <person name="Angelova A."/>
            <person name="Rajasekar S."/>
            <person name="Mueller T."/>
            <person name="Lomeli R."/>
            <person name="Scara G."/>
            <person name="Ko A."/>
            <person name="Delaney K."/>
            <person name="Wissotski M."/>
            <person name="Lopez G."/>
            <person name="Campos D."/>
            <person name="Braidotti M."/>
            <person name="Ashley E."/>
            <person name="Golser W."/>
            <person name="Kim H."/>
            <person name="Lee S."/>
            <person name="Lin J."/>
            <person name="Dujmic Z."/>
            <person name="Kim W."/>
            <person name="Talag J."/>
            <person name="Zuccolo A."/>
            <person name="Fan C."/>
            <person name="Sebastian A."/>
            <person name="Kramer M."/>
            <person name="Spiegel L."/>
            <person name="Nascimento L."/>
            <person name="Zutavern T."/>
            <person name="Miller B."/>
            <person name="Ambroise C."/>
            <person name="Muller S."/>
            <person name="Spooner W."/>
            <person name="Narechania A."/>
            <person name="Ren L."/>
            <person name="Wei S."/>
            <person name="Kumari S."/>
            <person name="Faga B."/>
            <person name="Levy M.J."/>
            <person name="McMahan L."/>
            <person name="Van Buren P."/>
            <person name="Vaughn M.W."/>
            <person name="Ying K."/>
            <person name="Yeh C.-T."/>
            <person name="Emrich S.J."/>
            <person name="Jia Y."/>
            <person name="Kalyanaraman A."/>
            <person name="Hsia A.-P."/>
            <person name="Barbazuk W.B."/>
            <person name="Baucom R.S."/>
            <person name="Brutnell T.P."/>
            <person name="Carpita N.C."/>
            <person name="Chaparro C."/>
            <person name="Chia J.-M."/>
            <person name="Deragon J.-M."/>
            <person name="Estill J.C."/>
            <person name="Fu Y."/>
            <person name="Jeddeloh J.A."/>
            <person name="Han Y."/>
            <person name="Lee H."/>
            <person name="Li P."/>
            <person name="Lisch D.R."/>
            <person name="Liu S."/>
            <person name="Liu Z."/>
            <person name="Nagel D.H."/>
            <person name="McCann M.C."/>
            <person name="SanMiguel P."/>
            <person name="Myers A.M."/>
            <person name="Nettleton D."/>
            <person name="Nguyen J."/>
            <person name="Penning B.W."/>
            <person name="Ponnala L."/>
            <person name="Schneider K.L."/>
            <person name="Schwartz D.C."/>
            <person name="Sharma A."/>
            <person name="Soderlund C."/>
            <person name="Springer N.M."/>
            <person name="Sun Q."/>
            <person name="Wang H."/>
            <person name="Waterman M."/>
            <person name="Westerman R."/>
            <person name="Wolfgruber T.K."/>
            <person name="Yang L."/>
            <person name="Yu Y."/>
            <person name="Zhang L."/>
            <person name="Zhou S."/>
            <person name="Zhu Q."/>
            <person name="Bennetzen J.L."/>
            <person name="Dawe R.K."/>
            <person name="Jiang J."/>
            <person name="Jiang N."/>
            <person name="Presting G.G."/>
            <person name="Wessler S.R."/>
            <person name="Aluru S."/>
            <person name="Martienssen R.A."/>
            <person name="Clifton S.W."/>
            <person name="McCombie W.R."/>
            <person name="Wing R.A."/>
            <person name="Wilson R.K."/>
        </authorList>
    </citation>
    <scope>NUCLEOTIDE SEQUENCE [LARGE SCALE GENOMIC DNA]</scope>
    <source>
        <strain evidence="8">cv. B73</strain>
    </source>
</reference>
<evidence type="ECO:0000313" key="8">
    <source>
        <dbReference type="Proteomes" id="UP000007305"/>
    </source>
</evidence>
<organism evidence="5">
    <name type="scientific">Zea mays</name>
    <name type="common">Maize</name>
    <dbReference type="NCBI Taxonomy" id="4577"/>
    <lineage>
        <taxon>Eukaryota</taxon>
        <taxon>Viridiplantae</taxon>
        <taxon>Streptophyta</taxon>
        <taxon>Embryophyta</taxon>
        <taxon>Tracheophyta</taxon>
        <taxon>Spermatophyta</taxon>
        <taxon>Magnoliopsida</taxon>
        <taxon>Liliopsida</taxon>
        <taxon>Poales</taxon>
        <taxon>Poaceae</taxon>
        <taxon>PACMAD clade</taxon>
        <taxon>Panicoideae</taxon>
        <taxon>Andropogonodae</taxon>
        <taxon>Andropogoneae</taxon>
        <taxon>Tripsacinae</taxon>
        <taxon>Zea</taxon>
    </lineage>
</organism>
<dbReference type="EnsemblPlants" id="Zm00001eb279420_T006">
    <property type="protein sequence ID" value="Zm00001eb279420_P006"/>
    <property type="gene ID" value="Zm00001eb279420"/>
</dbReference>